<evidence type="ECO:0000256" key="2">
    <source>
        <dbReference type="ARBA" id="ARBA00036324"/>
    </source>
</evidence>
<protein>
    <recommendedName>
        <fullName evidence="3">L-fucose mutarotase</fullName>
        <ecNumber evidence="3">5.1.3.29</ecNumber>
    </recommendedName>
</protein>
<evidence type="ECO:0000256" key="3">
    <source>
        <dbReference type="ARBA" id="ARBA00038859"/>
    </source>
</evidence>
<dbReference type="Pfam" id="PF05025">
    <property type="entry name" value="RbsD_FucU"/>
    <property type="match status" value="1"/>
</dbReference>
<evidence type="ECO:0000313" key="4">
    <source>
        <dbReference type="EMBL" id="CAF0947929.1"/>
    </source>
</evidence>
<dbReference type="OrthoDB" id="10011710at2759"/>
<dbReference type="Gene3D" id="3.40.1650.10">
    <property type="entry name" value="RbsD-like domain"/>
    <property type="match status" value="1"/>
</dbReference>
<dbReference type="InterPro" id="IPR007721">
    <property type="entry name" value="RbsD_FucU"/>
</dbReference>
<dbReference type="InterPro" id="IPR050443">
    <property type="entry name" value="RbsD/FucU_mutarotase"/>
</dbReference>
<dbReference type="GO" id="GO:0042806">
    <property type="term" value="F:fucose binding"/>
    <property type="evidence" value="ECO:0007669"/>
    <property type="project" value="TreeGrafter"/>
</dbReference>
<dbReference type="PANTHER" id="PTHR31690:SF4">
    <property type="entry name" value="FUCOSE MUTAROTASE"/>
    <property type="match status" value="1"/>
</dbReference>
<evidence type="ECO:0000256" key="1">
    <source>
        <dbReference type="ARBA" id="ARBA00023235"/>
    </source>
</evidence>
<gene>
    <name evidence="4" type="ORF">OXX778_LOCUS13788</name>
</gene>
<dbReference type="GO" id="GO:0006004">
    <property type="term" value="P:fucose metabolic process"/>
    <property type="evidence" value="ECO:0007669"/>
    <property type="project" value="TreeGrafter"/>
</dbReference>
<comment type="catalytic activity">
    <reaction evidence="2">
        <text>alpha-L-fucose = beta-L-fucose</text>
        <dbReference type="Rhea" id="RHEA:25580"/>
        <dbReference type="ChEBI" id="CHEBI:42548"/>
        <dbReference type="ChEBI" id="CHEBI:42589"/>
        <dbReference type="EC" id="5.1.3.29"/>
    </reaction>
</comment>
<comment type="caution">
    <text evidence="4">The sequence shown here is derived from an EMBL/GenBank/DDBJ whole genome shotgun (WGS) entry which is preliminary data.</text>
</comment>
<sequence>MPLKGIPKVLTPEILHALSSMGHGDEIVLADAHFPASSVARSSTCGTLEIRADGCDSLPYLLESILKFFPLEECIEEPVFLMDRSDLDKANNLQVKIWKEFDKILELSQGKKIKTKNVERFEFYEQAKKAYVIIQTGDTAQYGNIILKKGLVMD</sequence>
<dbReference type="EMBL" id="CAJNOC010002716">
    <property type="protein sequence ID" value="CAF0947929.1"/>
    <property type="molecule type" value="Genomic_DNA"/>
</dbReference>
<reference evidence="4" key="1">
    <citation type="submission" date="2021-02" db="EMBL/GenBank/DDBJ databases">
        <authorList>
            <person name="Nowell W R."/>
        </authorList>
    </citation>
    <scope>NUCLEOTIDE SEQUENCE</scope>
    <source>
        <strain evidence="4">Ploen Becks lab</strain>
    </source>
</reference>
<dbReference type="PANTHER" id="PTHR31690">
    <property type="entry name" value="FUCOSE MUTAROTASE"/>
    <property type="match status" value="1"/>
</dbReference>
<dbReference type="EC" id="5.1.3.29" evidence="3"/>
<evidence type="ECO:0000313" key="5">
    <source>
        <dbReference type="Proteomes" id="UP000663879"/>
    </source>
</evidence>
<keyword evidence="1" id="KW-0413">Isomerase</keyword>
<keyword evidence="5" id="KW-1185">Reference proteome</keyword>
<name>A0A814CWR0_9BILA</name>
<proteinExistence type="predicted"/>
<dbReference type="InterPro" id="IPR023750">
    <property type="entry name" value="RbsD-like_sf"/>
</dbReference>
<dbReference type="Proteomes" id="UP000663879">
    <property type="component" value="Unassembled WGS sequence"/>
</dbReference>
<dbReference type="SUPFAM" id="SSF102546">
    <property type="entry name" value="RbsD-like"/>
    <property type="match status" value="1"/>
</dbReference>
<dbReference type="AlphaFoldDB" id="A0A814CWR0"/>
<accession>A0A814CWR0</accession>
<dbReference type="GO" id="GO:0036373">
    <property type="term" value="F:L-fucose mutarotase activity"/>
    <property type="evidence" value="ECO:0007669"/>
    <property type="project" value="UniProtKB-EC"/>
</dbReference>
<organism evidence="4 5">
    <name type="scientific">Brachionus calyciflorus</name>
    <dbReference type="NCBI Taxonomy" id="104777"/>
    <lineage>
        <taxon>Eukaryota</taxon>
        <taxon>Metazoa</taxon>
        <taxon>Spiralia</taxon>
        <taxon>Gnathifera</taxon>
        <taxon>Rotifera</taxon>
        <taxon>Eurotatoria</taxon>
        <taxon>Monogononta</taxon>
        <taxon>Pseudotrocha</taxon>
        <taxon>Ploima</taxon>
        <taxon>Brachionidae</taxon>
        <taxon>Brachionus</taxon>
    </lineage>
</organism>